<dbReference type="GeneID" id="56501513"/>
<gene>
    <name evidence="1" type="ORF">JQK92_29145</name>
</gene>
<evidence type="ECO:0000313" key="2">
    <source>
        <dbReference type="Proteomes" id="UP000755577"/>
    </source>
</evidence>
<keyword evidence="2" id="KW-1185">Reference proteome</keyword>
<accession>A0ABS2BBV7</accession>
<sequence length="94" mass="10564">MEILLFKPKALESRFGIGGSTRSLLAASEQDFGGPKQNLRASLSFGPIFCRSLSFRPDPTRRRIKTGAEWLGCDVVRMRTRDRQKDGFVCDSLI</sequence>
<comment type="caution">
    <text evidence="1">The sequence shown here is derived from an EMBL/GenBank/DDBJ whole genome shotgun (WGS) entry which is preliminary data.</text>
</comment>
<organism evidence="1 2">
    <name type="scientific">Burkholderia anthina</name>
    <dbReference type="NCBI Taxonomy" id="179879"/>
    <lineage>
        <taxon>Bacteria</taxon>
        <taxon>Pseudomonadati</taxon>
        <taxon>Pseudomonadota</taxon>
        <taxon>Betaproteobacteria</taxon>
        <taxon>Burkholderiales</taxon>
        <taxon>Burkholderiaceae</taxon>
        <taxon>Burkholderia</taxon>
        <taxon>Burkholderia cepacia complex</taxon>
    </lineage>
</organism>
<reference evidence="1 2" key="1">
    <citation type="submission" date="2021-02" db="EMBL/GenBank/DDBJ databases">
        <title>Draft genome of the type strains Burkholderia anthina DSM16086.</title>
        <authorList>
            <person name="Hertel R."/>
            <person name="Meissner J."/>
            <person name="Poehlein A."/>
            <person name="Daniel R."/>
            <person name="Commichau F.M."/>
        </authorList>
    </citation>
    <scope>NUCLEOTIDE SEQUENCE [LARGE SCALE GENOMIC DNA]</scope>
    <source>
        <strain evidence="1 2">DSM 16086</strain>
    </source>
</reference>
<dbReference type="Proteomes" id="UP000755577">
    <property type="component" value="Unassembled WGS sequence"/>
</dbReference>
<dbReference type="EMBL" id="JAFCIQ010000028">
    <property type="protein sequence ID" value="MBM2770481.1"/>
    <property type="molecule type" value="Genomic_DNA"/>
</dbReference>
<proteinExistence type="predicted"/>
<protein>
    <submittedName>
        <fullName evidence="1">Uncharacterized protein</fullName>
    </submittedName>
</protein>
<dbReference type="RefSeq" id="WP_143331694.1">
    <property type="nucleotide sequence ID" value="NZ_CABVLY010000012.1"/>
</dbReference>
<name>A0ABS2BBV7_9BURK</name>
<evidence type="ECO:0000313" key="1">
    <source>
        <dbReference type="EMBL" id="MBM2770481.1"/>
    </source>
</evidence>